<evidence type="ECO:0000259" key="12">
    <source>
        <dbReference type="Pfam" id="PF02852"/>
    </source>
</evidence>
<evidence type="ECO:0000256" key="4">
    <source>
        <dbReference type="ARBA" id="ARBA00023002"/>
    </source>
</evidence>
<dbReference type="InterPro" id="IPR036188">
    <property type="entry name" value="FAD/NAD-bd_sf"/>
</dbReference>
<dbReference type="Pfam" id="PF07992">
    <property type="entry name" value="Pyr_redox_2"/>
    <property type="match status" value="1"/>
</dbReference>
<dbReference type="Proteomes" id="UP000030011">
    <property type="component" value="Unassembled WGS sequence"/>
</dbReference>
<dbReference type="GO" id="GO:0006103">
    <property type="term" value="P:2-oxoglutarate metabolic process"/>
    <property type="evidence" value="ECO:0007669"/>
    <property type="project" value="TreeGrafter"/>
</dbReference>
<dbReference type="PRINTS" id="PR00411">
    <property type="entry name" value="PNDRDTASEI"/>
</dbReference>
<keyword evidence="6" id="KW-1015">Disulfide bond</keyword>
<feature type="binding site" evidence="9">
    <location>
        <position position="49"/>
    </location>
    <ligand>
        <name>FAD</name>
        <dbReference type="ChEBI" id="CHEBI:57692"/>
    </ligand>
</feature>
<dbReference type="GO" id="GO:0004362">
    <property type="term" value="F:glutathione-disulfide reductase (NADPH) activity"/>
    <property type="evidence" value="ECO:0007669"/>
    <property type="project" value="UniProtKB-EC"/>
</dbReference>
<dbReference type="EMBL" id="AVPK01000003">
    <property type="protein sequence ID" value="KGN38210.1"/>
    <property type="molecule type" value="Genomic_DNA"/>
</dbReference>
<dbReference type="PANTHER" id="PTHR22912">
    <property type="entry name" value="DISULFIDE OXIDOREDUCTASE"/>
    <property type="match status" value="1"/>
</dbReference>
<evidence type="ECO:0000313" key="15">
    <source>
        <dbReference type="Proteomes" id="UP000030011"/>
    </source>
</evidence>
<sequence length="473" mass="50349">MARHHDLIIIGTGSGNSLISPELEGLDIAIVEEGTFGGTCLNVGCIPTKMLVLPADRVIDSADAARLGVTIPRDVAVDWPAIRDRIFTNRIDLIAAGGEDYRRGQDFVTVYAVRARFVGPRRLALESGEEITADRIVVAAGSRADLLGIEGLDHVDPARGVHTSDTVMRMDELPRRMAVVGGGFVACEFAHVFDALGVEVTQLQRSGALLRGEESEVSQGYTDLARERYDLRLDTSVASAVRDDATGAWTLGLKGPDGATELEVDAVLVAVGRTPNGQRLEVEAGGIDLDDNGVVVVDAQQRTTAEGVWALGDVSNPWQLKHVANHEARVVAHNLAVDLGRAAESDAKPVEADHRFVPHAVFGHPQIAAFGPTRAELETAGTEFVSYTQKVGDTAYGWALEDTTGLLTVHADPATGLILAAHCLGPHASTLIQPLIQAASFGQKAHDVARGQYWIHPALAEVVENALLGLPLN</sequence>
<dbReference type="InterPro" id="IPR012999">
    <property type="entry name" value="Pyr_OxRdtase_I_AS"/>
</dbReference>
<evidence type="ECO:0000256" key="10">
    <source>
        <dbReference type="PIRSR" id="PIRSR000350-4"/>
    </source>
</evidence>
<evidence type="ECO:0000256" key="7">
    <source>
        <dbReference type="ARBA" id="ARBA00023284"/>
    </source>
</evidence>
<dbReference type="PANTHER" id="PTHR22912:SF217">
    <property type="entry name" value="DIHYDROLIPOYL DEHYDROGENASE"/>
    <property type="match status" value="1"/>
</dbReference>
<dbReference type="EC" id="1.8.1.7" evidence="14"/>
<dbReference type="Pfam" id="PF02852">
    <property type="entry name" value="Pyr_redox_dim"/>
    <property type="match status" value="1"/>
</dbReference>
<feature type="active site" description="Proton acceptor" evidence="8">
    <location>
        <position position="456"/>
    </location>
</feature>
<keyword evidence="4 11" id="KW-0560">Oxidoreductase</keyword>
<evidence type="ECO:0000256" key="6">
    <source>
        <dbReference type="ARBA" id="ARBA00023157"/>
    </source>
</evidence>
<gene>
    <name evidence="14" type="ORF">N803_10660</name>
</gene>
<dbReference type="eggNOG" id="COG1249">
    <property type="taxonomic scope" value="Bacteria"/>
</dbReference>
<dbReference type="STRING" id="1385521.N803_10660"/>
<evidence type="ECO:0000256" key="1">
    <source>
        <dbReference type="ARBA" id="ARBA00007532"/>
    </source>
</evidence>
<dbReference type="OrthoDB" id="4797035at2"/>
<dbReference type="PRINTS" id="PR00368">
    <property type="entry name" value="FADPNR"/>
</dbReference>
<dbReference type="RefSeq" id="WP_035903778.1">
    <property type="nucleotide sequence ID" value="NZ_AVPK01000003.1"/>
</dbReference>
<keyword evidence="2 11" id="KW-0285">Flavoprotein</keyword>
<dbReference type="Gene3D" id="3.30.390.30">
    <property type="match status" value="1"/>
</dbReference>
<protein>
    <submittedName>
        <fullName evidence="14">Mycothione reductase</fullName>
        <ecNumber evidence="14">1.8.1.7</ecNumber>
    </submittedName>
</protein>
<dbReference type="NCBIfam" id="NF005884">
    <property type="entry name" value="PRK07846.1"/>
    <property type="match status" value="1"/>
</dbReference>
<proteinExistence type="inferred from homology"/>
<dbReference type="InterPro" id="IPR001100">
    <property type="entry name" value="Pyr_nuc-diS_OxRdtase"/>
</dbReference>
<feature type="binding site" evidence="9">
    <location>
        <position position="313"/>
    </location>
    <ligand>
        <name>FAD</name>
        <dbReference type="ChEBI" id="CHEBI:57692"/>
    </ligand>
</feature>
<dbReference type="InterPro" id="IPR050151">
    <property type="entry name" value="Class-I_Pyr_Nuc-Dis_Oxidored"/>
</dbReference>
<dbReference type="GO" id="GO:0050660">
    <property type="term" value="F:flavin adenine dinucleotide binding"/>
    <property type="evidence" value="ECO:0007669"/>
    <property type="project" value="TreeGrafter"/>
</dbReference>
<feature type="domain" description="Pyridine nucleotide-disulphide oxidoreductase dimerisation" evidence="12">
    <location>
        <begin position="357"/>
        <end position="466"/>
    </location>
</feature>
<feature type="binding site" evidence="9">
    <location>
        <begin position="181"/>
        <end position="188"/>
    </location>
    <ligand>
        <name>NAD(+)</name>
        <dbReference type="ChEBI" id="CHEBI:57540"/>
    </ligand>
</feature>
<organism evidence="14 15">
    <name type="scientific">Knoellia subterranea KCTC 19937</name>
    <dbReference type="NCBI Taxonomy" id="1385521"/>
    <lineage>
        <taxon>Bacteria</taxon>
        <taxon>Bacillati</taxon>
        <taxon>Actinomycetota</taxon>
        <taxon>Actinomycetes</taxon>
        <taxon>Micrococcales</taxon>
        <taxon>Intrasporangiaceae</taxon>
        <taxon>Knoellia</taxon>
    </lineage>
</organism>
<keyword evidence="9" id="KW-0547">Nucleotide-binding</keyword>
<evidence type="ECO:0000256" key="3">
    <source>
        <dbReference type="ARBA" id="ARBA00022827"/>
    </source>
</evidence>
<feature type="binding site" evidence="9">
    <location>
        <position position="272"/>
    </location>
    <ligand>
        <name>NAD(+)</name>
        <dbReference type="ChEBI" id="CHEBI:57540"/>
    </ligand>
</feature>
<dbReference type="PROSITE" id="PS00076">
    <property type="entry name" value="PYRIDINE_REDOX_1"/>
    <property type="match status" value="1"/>
</dbReference>
<evidence type="ECO:0000256" key="11">
    <source>
        <dbReference type="RuleBase" id="RU003691"/>
    </source>
</evidence>
<evidence type="ECO:0000256" key="8">
    <source>
        <dbReference type="PIRSR" id="PIRSR000350-2"/>
    </source>
</evidence>
<dbReference type="GO" id="GO:0004148">
    <property type="term" value="F:dihydrolipoyl dehydrogenase (NADH) activity"/>
    <property type="evidence" value="ECO:0007669"/>
    <property type="project" value="TreeGrafter"/>
</dbReference>
<evidence type="ECO:0000256" key="5">
    <source>
        <dbReference type="ARBA" id="ARBA00023027"/>
    </source>
</evidence>
<evidence type="ECO:0000259" key="13">
    <source>
        <dbReference type="Pfam" id="PF07992"/>
    </source>
</evidence>
<keyword evidence="5 9" id="KW-0520">NAD</keyword>
<comment type="similarity">
    <text evidence="1 11">Belongs to the class-I pyridine nucleotide-disulfide oxidoreductase family.</text>
</comment>
<dbReference type="Gene3D" id="3.50.50.60">
    <property type="entry name" value="FAD/NAD(P)-binding domain"/>
    <property type="match status" value="2"/>
</dbReference>
<feature type="disulfide bond" description="Redox-active" evidence="10">
    <location>
        <begin position="40"/>
        <end position="45"/>
    </location>
</feature>
<dbReference type="SUPFAM" id="SSF51905">
    <property type="entry name" value="FAD/NAD(P)-binding domain"/>
    <property type="match status" value="1"/>
</dbReference>
<evidence type="ECO:0000256" key="2">
    <source>
        <dbReference type="ARBA" id="ARBA00022630"/>
    </source>
</evidence>
<reference evidence="14 15" key="1">
    <citation type="submission" date="2013-08" db="EMBL/GenBank/DDBJ databases">
        <title>The genome sequence of Knoellia subterranea.</title>
        <authorList>
            <person name="Zhu W."/>
            <person name="Wang G."/>
        </authorList>
    </citation>
    <scope>NUCLEOTIDE SEQUENCE [LARGE SCALE GENOMIC DNA]</scope>
    <source>
        <strain evidence="14 15">KCTC 19937</strain>
    </source>
</reference>
<comment type="cofactor">
    <cofactor evidence="9">
        <name>FAD</name>
        <dbReference type="ChEBI" id="CHEBI:57692"/>
    </cofactor>
    <text evidence="9">Binds 1 FAD per subunit.</text>
</comment>
<feature type="domain" description="FAD/NAD(P)-binding" evidence="13">
    <location>
        <begin position="6"/>
        <end position="328"/>
    </location>
</feature>
<dbReference type="PIRSF" id="PIRSF000350">
    <property type="entry name" value="Mercury_reductase_MerA"/>
    <property type="match status" value="1"/>
</dbReference>
<dbReference type="SUPFAM" id="SSF55424">
    <property type="entry name" value="FAD/NAD-linked reductases, dimerisation (C-terminal) domain"/>
    <property type="match status" value="1"/>
</dbReference>
<dbReference type="InterPro" id="IPR016156">
    <property type="entry name" value="FAD/NAD-linked_Rdtase_dimer_sf"/>
</dbReference>
<evidence type="ECO:0000256" key="9">
    <source>
        <dbReference type="PIRSR" id="PIRSR000350-3"/>
    </source>
</evidence>
<keyword evidence="3 9" id="KW-0274">FAD</keyword>
<dbReference type="AlphaFoldDB" id="A0A0A0JL90"/>
<name>A0A0A0JL90_9MICO</name>
<accession>A0A0A0JL90</accession>
<comment type="caution">
    <text evidence="14">The sequence shown here is derived from an EMBL/GenBank/DDBJ whole genome shotgun (WGS) entry which is preliminary data.</text>
</comment>
<dbReference type="InterPro" id="IPR004099">
    <property type="entry name" value="Pyr_nucl-diS_OxRdtase_dimer"/>
</dbReference>
<keyword evidence="7 11" id="KW-0676">Redox-active center</keyword>
<evidence type="ECO:0000313" key="14">
    <source>
        <dbReference type="EMBL" id="KGN38210.1"/>
    </source>
</evidence>
<dbReference type="InterPro" id="IPR023753">
    <property type="entry name" value="FAD/NAD-binding_dom"/>
</dbReference>
<keyword evidence="15" id="KW-1185">Reference proteome</keyword>